<organism evidence="1 2">
    <name type="scientific">Aeriscardovia aeriphila</name>
    <dbReference type="NCBI Taxonomy" id="218139"/>
    <lineage>
        <taxon>Bacteria</taxon>
        <taxon>Bacillati</taxon>
        <taxon>Actinomycetota</taxon>
        <taxon>Actinomycetes</taxon>
        <taxon>Bifidobacteriales</taxon>
        <taxon>Bifidobacteriaceae</taxon>
        <taxon>Aeriscardovia</taxon>
    </lineage>
</organism>
<gene>
    <name evidence="1" type="ORF">K8U78_00980</name>
</gene>
<name>A0A921KAM8_9BIFI</name>
<reference evidence="1" key="2">
    <citation type="submission" date="2021-09" db="EMBL/GenBank/DDBJ databases">
        <authorList>
            <person name="Gilroy R."/>
        </authorList>
    </citation>
    <scope>NUCLEOTIDE SEQUENCE</scope>
    <source>
        <strain evidence="1">578</strain>
    </source>
</reference>
<reference evidence="1" key="1">
    <citation type="journal article" date="2021" name="PeerJ">
        <title>Extensive microbial diversity within the chicken gut microbiome revealed by metagenomics and culture.</title>
        <authorList>
            <person name="Gilroy R."/>
            <person name="Ravi A."/>
            <person name="Getino M."/>
            <person name="Pursley I."/>
            <person name="Horton D.L."/>
            <person name="Alikhan N.F."/>
            <person name="Baker D."/>
            <person name="Gharbi K."/>
            <person name="Hall N."/>
            <person name="Watson M."/>
            <person name="Adriaenssens E.M."/>
            <person name="Foster-Nyarko E."/>
            <person name="Jarju S."/>
            <person name="Secka A."/>
            <person name="Antonio M."/>
            <person name="Oren A."/>
            <person name="Chaudhuri R.R."/>
            <person name="La Ragione R."/>
            <person name="Hildebrand F."/>
            <person name="Pallen M.J."/>
        </authorList>
    </citation>
    <scope>NUCLEOTIDE SEQUENCE</scope>
    <source>
        <strain evidence="1">578</strain>
    </source>
</reference>
<sequence>MTRYYMGLTDPARYLGITVGALASLGLPKPDAQVDRTRGWTKATIDQWNAQHPGHGGRPKEK</sequence>
<evidence type="ECO:0000313" key="2">
    <source>
        <dbReference type="Proteomes" id="UP000715651"/>
    </source>
</evidence>
<dbReference type="Proteomes" id="UP000715651">
    <property type="component" value="Unassembled WGS sequence"/>
</dbReference>
<comment type="caution">
    <text evidence="1">The sequence shown here is derived from an EMBL/GenBank/DDBJ whole genome shotgun (WGS) entry which is preliminary data.</text>
</comment>
<dbReference type="EMBL" id="DYWK01000002">
    <property type="protein sequence ID" value="HJF17738.1"/>
    <property type="molecule type" value="Genomic_DNA"/>
</dbReference>
<protein>
    <submittedName>
        <fullName evidence="1">XRE family transcriptional regulator</fullName>
    </submittedName>
</protein>
<dbReference type="AlphaFoldDB" id="A0A921KAM8"/>
<proteinExistence type="predicted"/>
<accession>A0A921KAM8</accession>
<evidence type="ECO:0000313" key="1">
    <source>
        <dbReference type="EMBL" id="HJF17738.1"/>
    </source>
</evidence>